<keyword evidence="1 6" id="KW-0540">Nuclease</keyword>
<dbReference type="PANTHER" id="PTHR11472:SF34">
    <property type="entry name" value="REGULATOR OF TELOMERE ELONGATION HELICASE 1"/>
    <property type="match status" value="1"/>
</dbReference>
<feature type="domain" description="Helicase ATP-binding" evidence="7">
    <location>
        <begin position="238"/>
        <end position="508"/>
    </location>
</feature>
<evidence type="ECO:0000259" key="7">
    <source>
        <dbReference type="PROSITE" id="PS51193"/>
    </source>
</evidence>
<feature type="binding site" evidence="6">
    <location>
        <begin position="273"/>
        <end position="280"/>
    </location>
    <ligand>
        <name>ATP</name>
        <dbReference type="ChEBI" id="CHEBI:30616"/>
    </ligand>
</feature>
<name>A0A934NBH6_9BACT</name>
<dbReference type="Gene3D" id="3.30.420.10">
    <property type="entry name" value="Ribonuclease H-like superfamily/Ribonuclease H"/>
    <property type="match status" value="1"/>
</dbReference>
<comment type="function">
    <text evidence="6">3'-5' exonuclease.</text>
</comment>
<dbReference type="HAMAP" id="MF_02206">
    <property type="entry name" value="DinG_exonucl"/>
    <property type="match status" value="1"/>
</dbReference>
<keyword evidence="4 6" id="KW-0269">Exonuclease</keyword>
<dbReference type="PANTHER" id="PTHR11472">
    <property type="entry name" value="DNA REPAIR DEAD HELICASE RAD3/XP-D SUBFAMILY MEMBER"/>
    <property type="match status" value="1"/>
</dbReference>
<dbReference type="FunFam" id="3.30.420.10:FF:000045">
    <property type="entry name" value="3'-5' exonuclease DinG"/>
    <property type="match status" value="1"/>
</dbReference>
<dbReference type="AlphaFoldDB" id="A0A934NBH6"/>
<dbReference type="SUPFAM" id="SSF52540">
    <property type="entry name" value="P-loop containing nucleoside triphosphate hydrolases"/>
    <property type="match status" value="2"/>
</dbReference>
<evidence type="ECO:0000256" key="3">
    <source>
        <dbReference type="ARBA" id="ARBA00022801"/>
    </source>
</evidence>
<keyword evidence="2 6" id="KW-0547">Nucleotide-binding</keyword>
<dbReference type="InterPro" id="IPR012337">
    <property type="entry name" value="RNaseH-like_sf"/>
</dbReference>
<protein>
    <recommendedName>
        <fullName evidence="6">3'-5' exonuclease DinG</fullName>
        <ecNumber evidence="6">3.1.-.-</ecNumber>
    </recommendedName>
</protein>
<dbReference type="CDD" id="cd06127">
    <property type="entry name" value="DEDDh"/>
    <property type="match status" value="1"/>
</dbReference>
<dbReference type="GO" id="GO:0005524">
    <property type="term" value="F:ATP binding"/>
    <property type="evidence" value="ECO:0007669"/>
    <property type="project" value="UniProtKB-UniRule"/>
</dbReference>
<dbReference type="Pfam" id="PF13307">
    <property type="entry name" value="Helicase_C_2"/>
    <property type="match status" value="1"/>
</dbReference>
<organism evidence="8 9">
    <name type="scientific">Candidatus Nephthysia bennettiae</name>
    <dbReference type="NCBI Taxonomy" id="3127016"/>
    <lineage>
        <taxon>Bacteria</taxon>
        <taxon>Bacillati</taxon>
        <taxon>Candidatus Dormiibacterota</taxon>
        <taxon>Candidatus Dormibacteria</taxon>
        <taxon>Candidatus Dormibacterales</taxon>
        <taxon>Candidatus Dormibacteraceae</taxon>
        <taxon>Candidatus Nephthysia</taxon>
    </lineage>
</organism>
<evidence type="ECO:0000256" key="6">
    <source>
        <dbReference type="HAMAP-Rule" id="MF_02206"/>
    </source>
</evidence>
<sequence>MEYVALDLETTGFDPERDRVIEVGAVAFDADRVLGRLERLADPGRSVPDAVLRLTGINREELSQAPSSQAALQELAAFLDRRQPVGHGARLDIDFLESAGLWPNGLEILDTLDVARILLPGASSHSLPALAGELGLEQPRPHRALDDADATRQLFLKLRDLAAALDEGLKESMLALVAPYGWAVASFFAEALTQAVSLPPVSPRPPRPARRVAVERLPSLAPDDDPNALAALLDPSGPLAVAFPEYEHRESQMQMLLAVAQTMQRGGRLVVEAGTGTGKSLAYLLPAVARAVRRGERVVVSTYTHTLQEQLMAKDIPALKQWLPWDFEACLLKGRPNYVSLRRWRRYLGQPCQDAEELKFKLKVMVWLHGTATGDRSELRLQGREEVLWAQIGSDPLDCVGVRCTAEDCFVHRARAEAERADLVVINHALLLADAETGGSLLPAFDHLVVDEAHHLEDAATSGLRTEIDGPGLAALLQRLAGGEPGRYQGLIPEILGAPRLGSRNEPLEKALPGALAARARTESLFEAAAGWVQARLPEEPNRREESVRLGPAQREEGGWQQLAALGEDAATALAALDAQLRAAVALAREWLGGDEPDQSLRELEIIRGRLAEAGGLILEALLRPDANQIYWFALLGRTGAMVLRSAPLEVGSLLREHVYGERRSAIFTSASLAVAGNFHYFLSRAGLGEETETLLLPSPFNYLDQALVCLPTDIPDPESEDFEQAIEEVVADVASRLGGRTLTLFTSHQQLRDVYTGLKHRGDLDDVLILGQGIDGQRRHLLRAFEESEHPLLLGTASFWEGIDVPGEHLSCVVIVRLPFPVPTEPVFAARAERMRDPFLQYALPLAALRLKQGFGRLIRRRSDRGAVVILDARIVGRDYGRAFLEALPPASRYQGPLARVGERVEAWVAGRGSPARALGSSAETGRRV</sequence>
<reference evidence="8" key="1">
    <citation type="submission" date="2020-10" db="EMBL/GenBank/DDBJ databases">
        <title>Ca. Dormibacterota MAGs.</title>
        <authorList>
            <person name="Montgomery K."/>
        </authorList>
    </citation>
    <scope>NUCLEOTIDE SEQUENCE [LARGE SCALE GENOMIC DNA]</scope>
    <source>
        <strain evidence="8">SC8812_S17_10</strain>
    </source>
</reference>
<comment type="similarity">
    <text evidence="6">Belongs to the helicase family. DinG subfamily. Type 2 sub-subfamily.</text>
</comment>
<dbReference type="Proteomes" id="UP000612893">
    <property type="component" value="Unassembled WGS sequence"/>
</dbReference>
<evidence type="ECO:0000313" key="8">
    <source>
        <dbReference type="EMBL" id="MBJ7601053.1"/>
    </source>
</evidence>
<dbReference type="InterPro" id="IPR011545">
    <property type="entry name" value="DEAD/DEAH_box_helicase_dom"/>
</dbReference>
<keyword evidence="3 6" id="KW-0378">Hydrolase</keyword>
<dbReference type="SUPFAM" id="SSF53098">
    <property type="entry name" value="Ribonuclease H-like"/>
    <property type="match status" value="1"/>
</dbReference>
<dbReference type="InterPro" id="IPR013520">
    <property type="entry name" value="Ribonucl_H"/>
</dbReference>
<evidence type="ECO:0000256" key="4">
    <source>
        <dbReference type="ARBA" id="ARBA00022839"/>
    </source>
</evidence>
<evidence type="ECO:0000313" key="9">
    <source>
        <dbReference type="Proteomes" id="UP000612893"/>
    </source>
</evidence>
<evidence type="ECO:0000256" key="2">
    <source>
        <dbReference type="ARBA" id="ARBA00022741"/>
    </source>
</evidence>
<keyword evidence="5 6" id="KW-0067">ATP-binding</keyword>
<dbReference type="EC" id="3.1.-.-" evidence="6"/>
<dbReference type="InterPro" id="IPR036397">
    <property type="entry name" value="RNaseH_sf"/>
</dbReference>
<feature type="short sequence motif" description="DEAH box" evidence="6">
    <location>
        <begin position="451"/>
        <end position="454"/>
    </location>
</feature>
<dbReference type="GO" id="GO:0008408">
    <property type="term" value="F:3'-5' exonuclease activity"/>
    <property type="evidence" value="ECO:0007669"/>
    <property type="project" value="UniProtKB-UniRule"/>
</dbReference>
<dbReference type="Pfam" id="PF00929">
    <property type="entry name" value="RNase_T"/>
    <property type="match status" value="1"/>
</dbReference>
<dbReference type="PROSITE" id="PS51193">
    <property type="entry name" value="HELICASE_ATP_BIND_2"/>
    <property type="match status" value="1"/>
</dbReference>
<comment type="caution">
    <text evidence="8">The sequence shown here is derived from an EMBL/GenBank/DDBJ whole genome shotgun (WGS) entry which is preliminary data.</text>
</comment>
<dbReference type="Gene3D" id="3.40.50.300">
    <property type="entry name" value="P-loop containing nucleotide triphosphate hydrolases"/>
    <property type="match status" value="2"/>
</dbReference>
<gene>
    <name evidence="6" type="primary">dinG</name>
    <name evidence="8" type="ORF">JF922_23650</name>
</gene>
<dbReference type="InterPro" id="IPR006310">
    <property type="entry name" value="DinG"/>
</dbReference>
<dbReference type="SMART" id="SM00491">
    <property type="entry name" value="HELICc2"/>
    <property type="match status" value="1"/>
</dbReference>
<dbReference type="Pfam" id="PF00270">
    <property type="entry name" value="DEAD"/>
    <property type="match status" value="1"/>
</dbReference>
<keyword evidence="9" id="KW-1185">Reference proteome</keyword>
<dbReference type="EMBL" id="JAEKNR010000234">
    <property type="protein sequence ID" value="MBJ7601053.1"/>
    <property type="molecule type" value="Genomic_DNA"/>
</dbReference>
<dbReference type="InterPro" id="IPR027417">
    <property type="entry name" value="P-loop_NTPase"/>
</dbReference>
<evidence type="ECO:0000256" key="5">
    <source>
        <dbReference type="ARBA" id="ARBA00022840"/>
    </source>
</evidence>
<dbReference type="SMART" id="SM00479">
    <property type="entry name" value="EXOIII"/>
    <property type="match status" value="1"/>
</dbReference>
<proteinExistence type="inferred from homology"/>
<dbReference type="InterPro" id="IPR006555">
    <property type="entry name" value="ATP-dep_Helicase_C"/>
</dbReference>
<dbReference type="InterPro" id="IPR045028">
    <property type="entry name" value="DinG/Rad3-like"/>
</dbReference>
<evidence type="ECO:0000256" key="1">
    <source>
        <dbReference type="ARBA" id="ARBA00022722"/>
    </source>
</evidence>
<dbReference type="InterPro" id="IPR014013">
    <property type="entry name" value="Helic_SF1/SF2_ATP-bd_DinG/Rad3"/>
</dbReference>
<dbReference type="RefSeq" id="WP_338205103.1">
    <property type="nucleotide sequence ID" value="NZ_JAEKNR010000234.1"/>
</dbReference>
<accession>A0A934NBH6</accession>